<name>A0A1I7X4T7_HETBA</name>
<dbReference type="WBParaSite" id="Hba_12440">
    <property type="protein sequence ID" value="Hba_12440"/>
    <property type="gene ID" value="Hba_12440"/>
</dbReference>
<feature type="compositionally biased region" description="Low complexity" evidence="1">
    <location>
        <begin position="1"/>
        <end position="21"/>
    </location>
</feature>
<feature type="compositionally biased region" description="Basic residues" evidence="1">
    <location>
        <begin position="64"/>
        <end position="82"/>
    </location>
</feature>
<dbReference type="AlphaFoldDB" id="A0A1I7X4T7"/>
<feature type="region of interest" description="Disordered" evidence="1">
    <location>
        <begin position="47"/>
        <end position="91"/>
    </location>
</feature>
<reference evidence="3" key="1">
    <citation type="submission" date="2016-11" db="UniProtKB">
        <authorList>
            <consortium name="WormBaseParasite"/>
        </authorList>
    </citation>
    <scope>IDENTIFICATION</scope>
</reference>
<feature type="region of interest" description="Disordered" evidence="1">
    <location>
        <begin position="1"/>
        <end position="32"/>
    </location>
</feature>
<accession>A0A1I7X4T7</accession>
<feature type="compositionally biased region" description="Polar residues" evidence="1">
    <location>
        <begin position="47"/>
        <end position="62"/>
    </location>
</feature>
<keyword evidence="2" id="KW-1185">Reference proteome</keyword>
<evidence type="ECO:0000313" key="3">
    <source>
        <dbReference type="WBParaSite" id="Hba_12440"/>
    </source>
</evidence>
<proteinExistence type="predicted"/>
<dbReference type="Proteomes" id="UP000095283">
    <property type="component" value="Unplaced"/>
</dbReference>
<protein>
    <submittedName>
        <fullName evidence="3">Uncharacterized protein</fullName>
    </submittedName>
</protein>
<organism evidence="2 3">
    <name type="scientific">Heterorhabditis bacteriophora</name>
    <name type="common">Entomopathogenic nematode worm</name>
    <dbReference type="NCBI Taxonomy" id="37862"/>
    <lineage>
        <taxon>Eukaryota</taxon>
        <taxon>Metazoa</taxon>
        <taxon>Ecdysozoa</taxon>
        <taxon>Nematoda</taxon>
        <taxon>Chromadorea</taxon>
        <taxon>Rhabditida</taxon>
        <taxon>Rhabditina</taxon>
        <taxon>Rhabditomorpha</taxon>
        <taxon>Strongyloidea</taxon>
        <taxon>Heterorhabditidae</taxon>
        <taxon>Heterorhabditis</taxon>
    </lineage>
</organism>
<evidence type="ECO:0000256" key="1">
    <source>
        <dbReference type="SAM" id="MobiDB-lite"/>
    </source>
</evidence>
<sequence length="253" mass="28667">MVENRSSNSNSVSIRNSVSPSPKDRKITPNLPLSEIQSLASKVLISSSDSTEVMEPSSSLATKTGHKRKSINTKPSDRRKRSRHDDKKDYATTAKQFATSHIVTEALKWATENGLCGGYIEFLRKNNDESIKKAFHKIRPEFENRRSFSSTSTAVMRYLQAARILFNRLPNDEKRALEYIARDRVRDEFTKERLLNGGTFQANVHLTLCSLSKISSICKNTNLEDCLKRSLRQAMLGPLILPRITEFESCNIV</sequence>
<evidence type="ECO:0000313" key="2">
    <source>
        <dbReference type="Proteomes" id="UP000095283"/>
    </source>
</evidence>